<keyword evidence="4" id="KW-1185">Reference proteome</keyword>
<keyword evidence="1" id="KW-0862">Zinc</keyword>
<organism evidence="3 4">
    <name type="scientific">Chironomus riparius</name>
    <dbReference type="NCBI Taxonomy" id="315576"/>
    <lineage>
        <taxon>Eukaryota</taxon>
        <taxon>Metazoa</taxon>
        <taxon>Ecdysozoa</taxon>
        <taxon>Arthropoda</taxon>
        <taxon>Hexapoda</taxon>
        <taxon>Insecta</taxon>
        <taxon>Pterygota</taxon>
        <taxon>Neoptera</taxon>
        <taxon>Endopterygota</taxon>
        <taxon>Diptera</taxon>
        <taxon>Nematocera</taxon>
        <taxon>Chironomoidea</taxon>
        <taxon>Chironomidae</taxon>
        <taxon>Chironominae</taxon>
        <taxon>Chironomus</taxon>
    </lineage>
</organism>
<dbReference type="PROSITE" id="PS51915">
    <property type="entry name" value="ZAD"/>
    <property type="match status" value="1"/>
</dbReference>
<keyword evidence="1" id="KW-0863">Zinc-finger</keyword>
<evidence type="ECO:0000313" key="3">
    <source>
        <dbReference type="EMBL" id="CAG9812095.1"/>
    </source>
</evidence>
<evidence type="ECO:0000259" key="2">
    <source>
        <dbReference type="PROSITE" id="PS51915"/>
    </source>
</evidence>
<feature type="binding site" evidence="1">
    <location>
        <position position="15"/>
    </location>
    <ligand>
        <name>Zn(2+)</name>
        <dbReference type="ChEBI" id="CHEBI:29105"/>
    </ligand>
</feature>
<dbReference type="Proteomes" id="UP001153620">
    <property type="component" value="Chromosome 4"/>
</dbReference>
<gene>
    <name evidence="3" type="ORF">CHIRRI_LOCUS14900</name>
</gene>
<feature type="binding site" evidence="1">
    <location>
        <position position="12"/>
    </location>
    <ligand>
        <name>Zn(2+)</name>
        <dbReference type="ChEBI" id="CHEBI:29105"/>
    </ligand>
</feature>
<dbReference type="AlphaFoldDB" id="A0A9N9S6Z8"/>
<keyword evidence="1" id="KW-0479">Metal-binding</keyword>
<protein>
    <recommendedName>
        <fullName evidence="2">ZAD domain-containing protein</fullName>
    </recommendedName>
</protein>
<name>A0A9N9S6Z8_9DIPT</name>
<evidence type="ECO:0000256" key="1">
    <source>
        <dbReference type="PROSITE-ProRule" id="PRU01263"/>
    </source>
</evidence>
<dbReference type="InterPro" id="IPR012934">
    <property type="entry name" value="Znf_AD"/>
</dbReference>
<proteinExistence type="predicted"/>
<feature type="binding site" evidence="1">
    <location>
        <position position="55"/>
    </location>
    <ligand>
        <name>Zn(2+)</name>
        <dbReference type="ChEBI" id="CHEBI:29105"/>
    </ligand>
</feature>
<sequence length="224" mass="26240">MTESIEDYRTSCRFCLKTKFKTILLTQFHILSYQELAGEELDENEQLPMTICLACNREMRKFQEYRTNLVENQRKLKEMLRKDENLIVIDSMAEIVPEIFNNDDDVRSLNTDSTISQNEIEILNDSEIFTTEVLQNNSELHSNEVQVPQIDIKTIEIQKTIPKIINVPSQNNQMISKLSQKSTKKKIVLFPSESKSSKLISEIFRRSQLEKAKRYSNRQLNELT</sequence>
<dbReference type="SUPFAM" id="SSF57716">
    <property type="entry name" value="Glucocorticoid receptor-like (DNA-binding domain)"/>
    <property type="match status" value="1"/>
</dbReference>
<reference evidence="3" key="1">
    <citation type="submission" date="2022-01" db="EMBL/GenBank/DDBJ databases">
        <authorList>
            <person name="King R."/>
        </authorList>
    </citation>
    <scope>NUCLEOTIDE SEQUENCE</scope>
</reference>
<accession>A0A9N9S6Z8</accession>
<dbReference type="EMBL" id="OU895880">
    <property type="protein sequence ID" value="CAG9812095.1"/>
    <property type="molecule type" value="Genomic_DNA"/>
</dbReference>
<reference evidence="3" key="2">
    <citation type="submission" date="2022-10" db="EMBL/GenBank/DDBJ databases">
        <authorList>
            <consortium name="ENA_rothamsted_submissions"/>
            <consortium name="culmorum"/>
            <person name="King R."/>
        </authorList>
    </citation>
    <scope>NUCLEOTIDE SEQUENCE</scope>
</reference>
<dbReference type="GO" id="GO:0005634">
    <property type="term" value="C:nucleus"/>
    <property type="evidence" value="ECO:0007669"/>
    <property type="project" value="InterPro"/>
</dbReference>
<evidence type="ECO:0000313" key="4">
    <source>
        <dbReference type="Proteomes" id="UP001153620"/>
    </source>
</evidence>
<feature type="binding site" evidence="1">
    <location>
        <position position="52"/>
    </location>
    <ligand>
        <name>Zn(2+)</name>
        <dbReference type="ChEBI" id="CHEBI:29105"/>
    </ligand>
</feature>
<dbReference type="GO" id="GO:0008270">
    <property type="term" value="F:zinc ion binding"/>
    <property type="evidence" value="ECO:0007669"/>
    <property type="project" value="UniProtKB-UniRule"/>
</dbReference>
<dbReference type="SMART" id="SM00868">
    <property type="entry name" value="zf-AD"/>
    <property type="match status" value="1"/>
</dbReference>
<feature type="domain" description="ZAD" evidence="2">
    <location>
        <begin position="10"/>
        <end position="79"/>
    </location>
</feature>